<protein>
    <submittedName>
        <fullName evidence="2">Uncharacterized protein</fullName>
    </submittedName>
</protein>
<feature type="region of interest" description="Disordered" evidence="1">
    <location>
        <begin position="197"/>
        <end position="226"/>
    </location>
</feature>
<organism evidence="2 3">
    <name type="scientific">Actinomadura graeca</name>
    <dbReference type="NCBI Taxonomy" id="2750812"/>
    <lineage>
        <taxon>Bacteria</taxon>
        <taxon>Bacillati</taxon>
        <taxon>Actinomycetota</taxon>
        <taxon>Actinomycetes</taxon>
        <taxon>Streptosporangiales</taxon>
        <taxon>Thermomonosporaceae</taxon>
        <taxon>Actinomadura</taxon>
    </lineage>
</organism>
<name>A0ABX8QT03_9ACTN</name>
<dbReference type="RefSeq" id="WP_231335053.1">
    <property type="nucleotide sequence ID" value="NZ_CP059572.1"/>
</dbReference>
<feature type="region of interest" description="Disordered" evidence="1">
    <location>
        <begin position="119"/>
        <end position="176"/>
    </location>
</feature>
<sequence length="226" mass="23434">MDIEEFKICCFIGVVCAMRQRGAIMSDPAYLILRFAFRTAWSGARWLIQRPDAQQVLKAAAAQKATHAVDAGVEELRERGVNVPPAVEVVAETVAGVAGGYAAGRALGAAALQGTAPQGAAPQSEAVPPDQAGRPAAADSAKGLLPIHHYQGAGTAGGAQTRPVESRPDVGGISMRPVEGRVLPEVGGVAMRPVADAPEIARGVFQEKPPPIPMPDPPPPPDPSRH</sequence>
<evidence type="ECO:0000256" key="1">
    <source>
        <dbReference type="SAM" id="MobiDB-lite"/>
    </source>
</evidence>
<accession>A0ABX8QT03</accession>
<keyword evidence="3" id="KW-1185">Reference proteome</keyword>
<reference evidence="2" key="1">
    <citation type="submission" date="2020-07" db="EMBL/GenBank/DDBJ databases">
        <authorList>
            <person name="Tarantini F.S."/>
            <person name="Hong K.W."/>
            <person name="Chan K.G."/>
        </authorList>
    </citation>
    <scope>NUCLEOTIDE SEQUENCE</scope>
    <source>
        <strain evidence="2">32-07</strain>
    </source>
</reference>
<proteinExistence type="predicted"/>
<evidence type="ECO:0000313" key="2">
    <source>
        <dbReference type="EMBL" id="QXJ21872.1"/>
    </source>
</evidence>
<feature type="compositionally biased region" description="Pro residues" evidence="1">
    <location>
        <begin position="208"/>
        <end position="226"/>
    </location>
</feature>
<dbReference type="Proteomes" id="UP001049518">
    <property type="component" value="Chromosome"/>
</dbReference>
<evidence type="ECO:0000313" key="3">
    <source>
        <dbReference type="Proteomes" id="UP001049518"/>
    </source>
</evidence>
<gene>
    <name evidence="2" type="ORF">AGRA3207_002777</name>
</gene>
<dbReference type="EMBL" id="CP059572">
    <property type="protein sequence ID" value="QXJ21872.1"/>
    <property type="molecule type" value="Genomic_DNA"/>
</dbReference>